<organism evidence="1 2">
    <name type="scientific">Corynebacterium renale</name>
    <dbReference type="NCBI Taxonomy" id="1724"/>
    <lineage>
        <taxon>Bacteria</taxon>
        <taxon>Bacillati</taxon>
        <taxon>Actinomycetota</taxon>
        <taxon>Actinomycetes</taxon>
        <taxon>Mycobacteriales</taxon>
        <taxon>Corynebacteriaceae</taxon>
        <taxon>Corynebacterium</taxon>
    </lineage>
</organism>
<evidence type="ECO:0000313" key="1">
    <source>
        <dbReference type="EMBL" id="PFG27435.1"/>
    </source>
</evidence>
<dbReference type="AlphaFoldDB" id="A0A2A9DMP8"/>
<reference evidence="1 2" key="1">
    <citation type="submission" date="2017-10" db="EMBL/GenBank/DDBJ databases">
        <title>Sequencing the genomes of 1000 actinobacteria strains.</title>
        <authorList>
            <person name="Klenk H.-P."/>
        </authorList>
    </citation>
    <scope>NUCLEOTIDE SEQUENCE [LARGE SCALE GENOMIC DNA]</scope>
    <source>
        <strain evidence="1 2">DSM 20688</strain>
    </source>
</reference>
<keyword evidence="2" id="KW-1185">Reference proteome</keyword>
<sequence length="241" mass="24559">MTLTTNLQRIAQDATGRTREGIAALVASLRTFTTDQPDRLAFAGVGGLSALAKLGGESAVNTTTSAAALPFLLGTVNRADLPEDKRTAISAALIAGAIGQGSQARGAKTGVTVGAVALAAHYGLLAWLLYEKGARFSRERVVPRAVAWGAGTLLAAVKAPRLVVPTLLAGGPLVALSALANDRALVRDVPSFGYGHAGNLLLLTQGWALAREAFGPVAPVDAAARCAELGAYLLLIDALTA</sequence>
<comment type="caution">
    <text evidence="1">The sequence shown here is derived from an EMBL/GenBank/DDBJ whole genome shotgun (WGS) entry which is preliminary data.</text>
</comment>
<dbReference type="EMBL" id="PDJF01000001">
    <property type="protein sequence ID" value="PFG27435.1"/>
    <property type="molecule type" value="Genomic_DNA"/>
</dbReference>
<dbReference type="RefSeq" id="WP_053072569.1">
    <property type="nucleotide sequence ID" value="NZ_LDYE01000002.1"/>
</dbReference>
<accession>A0A2A9DMP8</accession>
<name>A0A2A9DMP8_9CORY</name>
<evidence type="ECO:0008006" key="3">
    <source>
        <dbReference type="Google" id="ProtNLM"/>
    </source>
</evidence>
<dbReference type="STRING" id="1724.GCA_001044175_00721"/>
<gene>
    <name evidence="1" type="ORF">ATK06_0494</name>
</gene>
<proteinExistence type="predicted"/>
<evidence type="ECO:0000313" key="2">
    <source>
        <dbReference type="Proteomes" id="UP000221653"/>
    </source>
</evidence>
<dbReference type="Proteomes" id="UP000221653">
    <property type="component" value="Unassembled WGS sequence"/>
</dbReference>
<protein>
    <recommendedName>
        <fullName evidence="3">YhhN-like protein</fullName>
    </recommendedName>
</protein>